<proteinExistence type="predicted"/>
<keyword evidence="3" id="KW-1185">Reference proteome</keyword>
<dbReference type="PaxDb" id="6945-B7Q2N3"/>
<dbReference type="EMBL" id="DS844967">
    <property type="protein sequence ID" value="EEC13105.1"/>
    <property type="molecule type" value="Genomic_DNA"/>
</dbReference>
<dbReference type="VEuPathDB" id="VectorBase:ISCW020639"/>
<name>B7Q2N3_IXOSC</name>
<protein>
    <submittedName>
        <fullName evidence="1 2">Uncharacterized protein</fullName>
    </submittedName>
</protein>
<dbReference type="InParanoid" id="B7Q2N3"/>
<dbReference type="VEuPathDB" id="VectorBase:ISCP_025688"/>
<dbReference type="VEuPathDB" id="VectorBase:ISCI020639"/>
<organism>
    <name type="scientific">Ixodes scapularis</name>
    <name type="common">Black-legged tick</name>
    <name type="synonym">Deer tick</name>
    <dbReference type="NCBI Taxonomy" id="6945"/>
    <lineage>
        <taxon>Eukaryota</taxon>
        <taxon>Metazoa</taxon>
        <taxon>Ecdysozoa</taxon>
        <taxon>Arthropoda</taxon>
        <taxon>Chelicerata</taxon>
        <taxon>Arachnida</taxon>
        <taxon>Acari</taxon>
        <taxon>Parasitiformes</taxon>
        <taxon>Ixodida</taxon>
        <taxon>Ixodoidea</taxon>
        <taxon>Ixodidae</taxon>
        <taxon>Ixodinae</taxon>
        <taxon>Ixodes</taxon>
    </lineage>
</organism>
<dbReference type="HOGENOM" id="CLU_183983_0_0_1"/>
<dbReference type="AlphaFoldDB" id="B7Q2N3"/>
<gene>
    <name evidence="1" type="ORF">IscW_ISCW020639</name>
</gene>
<accession>B7Q2N3</accession>
<dbReference type="OrthoDB" id="6411885at2759"/>
<reference evidence="2" key="2">
    <citation type="submission" date="2020-05" db="UniProtKB">
        <authorList>
            <consortium name="EnsemblMetazoa"/>
        </authorList>
    </citation>
    <scope>IDENTIFICATION</scope>
    <source>
        <strain evidence="2">wikel</strain>
    </source>
</reference>
<dbReference type="Proteomes" id="UP000001555">
    <property type="component" value="Unassembled WGS sequence"/>
</dbReference>
<sequence length="96" mass="10769">MTERAFENQFPDYDGSSDVVLPDGEVRRRFCIPFKHAAETSEAENVAADSFQFTNKFDQDAKRHVLELAGVLEKDLDKHTSWDDASVYTGTAGPLD</sequence>
<dbReference type="EMBL" id="ABJB010347652">
    <property type="status" value="NOT_ANNOTATED_CDS"/>
    <property type="molecule type" value="Genomic_DNA"/>
</dbReference>
<evidence type="ECO:0000313" key="3">
    <source>
        <dbReference type="Proteomes" id="UP000001555"/>
    </source>
</evidence>
<dbReference type="EnsemblMetazoa" id="ISCW020639-RA">
    <property type="protein sequence ID" value="ISCW020639-PA"/>
    <property type="gene ID" value="ISCW020639"/>
</dbReference>
<reference evidence="1 3" key="1">
    <citation type="submission" date="2008-03" db="EMBL/GenBank/DDBJ databases">
        <title>Annotation of Ixodes scapularis.</title>
        <authorList>
            <consortium name="Ixodes scapularis Genome Project Consortium"/>
            <person name="Caler E."/>
            <person name="Hannick L.I."/>
            <person name="Bidwell S."/>
            <person name="Joardar V."/>
            <person name="Thiagarajan M."/>
            <person name="Amedeo P."/>
            <person name="Galinsky K.J."/>
            <person name="Schobel S."/>
            <person name="Inman J."/>
            <person name="Hostetler J."/>
            <person name="Miller J."/>
            <person name="Hammond M."/>
            <person name="Megy K."/>
            <person name="Lawson D."/>
            <person name="Kodira C."/>
            <person name="Sutton G."/>
            <person name="Meyer J."/>
            <person name="Hill C.A."/>
            <person name="Birren B."/>
            <person name="Nene V."/>
            <person name="Collins F."/>
            <person name="Alarcon-Chaidez F."/>
            <person name="Wikel S."/>
            <person name="Strausberg R."/>
        </authorList>
    </citation>
    <scope>NUCLEOTIDE SEQUENCE [LARGE SCALE GENOMIC DNA]</scope>
    <source>
        <strain evidence="3">Wikel</strain>
        <strain evidence="1">Wikel colony</strain>
    </source>
</reference>
<evidence type="ECO:0000313" key="1">
    <source>
        <dbReference type="EMBL" id="EEC13105.1"/>
    </source>
</evidence>
<evidence type="ECO:0000313" key="2">
    <source>
        <dbReference type="EnsemblMetazoa" id="ISCW020639-PA"/>
    </source>
</evidence>